<evidence type="ECO:0000313" key="3">
    <source>
        <dbReference type="Proteomes" id="UP000799444"/>
    </source>
</evidence>
<proteinExistence type="predicted"/>
<accession>A0A9P4QZW4</accession>
<keyword evidence="3" id="KW-1185">Reference proteome</keyword>
<comment type="caution">
    <text evidence="2">The sequence shown here is derived from an EMBL/GenBank/DDBJ whole genome shotgun (WGS) entry which is preliminary data.</text>
</comment>
<sequence length="130" mass="15086">MSPKTEARRRKRNDALSASAVSAVTYYKRRIEYYYVYGIPAFLTPPLTVLVIVATGKCSHAAWPRKTSINVSLLKPHFRGQDFGWRERSEVDEGVGQNQREAQVQNGYRELDVQHERRRCLGGWSWKTRE</sequence>
<dbReference type="AlphaFoldDB" id="A0A9P4QZW4"/>
<keyword evidence="1" id="KW-0812">Transmembrane</keyword>
<keyword evidence="1" id="KW-0472">Membrane</keyword>
<reference evidence="2" key="1">
    <citation type="journal article" date="2020" name="Stud. Mycol.">
        <title>101 Dothideomycetes genomes: a test case for predicting lifestyles and emergence of pathogens.</title>
        <authorList>
            <person name="Haridas S."/>
            <person name="Albert R."/>
            <person name="Binder M."/>
            <person name="Bloem J."/>
            <person name="Labutti K."/>
            <person name="Salamov A."/>
            <person name="Andreopoulos B."/>
            <person name="Baker S."/>
            <person name="Barry K."/>
            <person name="Bills G."/>
            <person name="Bluhm B."/>
            <person name="Cannon C."/>
            <person name="Castanera R."/>
            <person name="Culley D."/>
            <person name="Daum C."/>
            <person name="Ezra D."/>
            <person name="Gonzalez J."/>
            <person name="Henrissat B."/>
            <person name="Kuo A."/>
            <person name="Liang C."/>
            <person name="Lipzen A."/>
            <person name="Lutzoni F."/>
            <person name="Magnuson J."/>
            <person name="Mondo S."/>
            <person name="Nolan M."/>
            <person name="Ohm R."/>
            <person name="Pangilinan J."/>
            <person name="Park H.-J."/>
            <person name="Ramirez L."/>
            <person name="Alfaro M."/>
            <person name="Sun H."/>
            <person name="Tritt A."/>
            <person name="Yoshinaga Y."/>
            <person name="Zwiers L.-H."/>
            <person name="Turgeon B."/>
            <person name="Goodwin S."/>
            <person name="Spatafora J."/>
            <person name="Crous P."/>
            <person name="Grigoriev I."/>
        </authorList>
    </citation>
    <scope>NUCLEOTIDE SEQUENCE</scope>
    <source>
        <strain evidence="2">CBS 125425</strain>
    </source>
</reference>
<dbReference type="EMBL" id="ML996122">
    <property type="protein sequence ID" value="KAF2736682.1"/>
    <property type="molecule type" value="Genomic_DNA"/>
</dbReference>
<gene>
    <name evidence="2" type="ORF">EJ04DRAFT_521711</name>
</gene>
<evidence type="ECO:0000256" key="1">
    <source>
        <dbReference type="SAM" id="Phobius"/>
    </source>
</evidence>
<dbReference type="Proteomes" id="UP000799444">
    <property type="component" value="Unassembled WGS sequence"/>
</dbReference>
<keyword evidence="1" id="KW-1133">Transmembrane helix</keyword>
<organism evidence="2 3">
    <name type="scientific">Polyplosphaeria fusca</name>
    <dbReference type="NCBI Taxonomy" id="682080"/>
    <lineage>
        <taxon>Eukaryota</taxon>
        <taxon>Fungi</taxon>
        <taxon>Dikarya</taxon>
        <taxon>Ascomycota</taxon>
        <taxon>Pezizomycotina</taxon>
        <taxon>Dothideomycetes</taxon>
        <taxon>Pleosporomycetidae</taxon>
        <taxon>Pleosporales</taxon>
        <taxon>Tetraplosphaeriaceae</taxon>
        <taxon>Polyplosphaeria</taxon>
    </lineage>
</organism>
<feature type="transmembrane region" description="Helical" evidence="1">
    <location>
        <begin position="34"/>
        <end position="56"/>
    </location>
</feature>
<protein>
    <submittedName>
        <fullName evidence="2">Uncharacterized protein</fullName>
    </submittedName>
</protein>
<name>A0A9P4QZW4_9PLEO</name>
<evidence type="ECO:0000313" key="2">
    <source>
        <dbReference type="EMBL" id="KAF2736682.1"/>
    </source>
</evidence>